<reference evidence="3 4" key="1">
    <citation type="journal article" date="2018" name="Arch. Microbiol.">
        <title>New insights into the metabolic potential of the phototrophic purple bacterium Rhodopila globiformis DSM 161(T) from its draft genome sequence and evidence for a vanadium-dependent nitrogenase.</title>
        <authorList>
            <person name="Imhoff J.F."/>
            <person name="Rahn T."/>
            <person name="Kunzel S."/>
            <person name="Neulinger S.C."/>
        </authorList>
    </citation>
    <scope>NUCLEOTIDE SEQUENCE [LARGE SCALE GENOMIC DNA]</scope>
    <source>
        <strain evidence="3 4">DSM 161</strain>
    </source>
</reference>
<dbReference type="EMBL" id="NHRY01000226">
    <property type="protein sequence ID" value="PPQ29516.1"/>
    <property type="molecule type" value="Genomic_DNA"/>
</dbReference>
<dbReference type="RefSeq" id="WP_104520869.1">
    <property type="nucleotide sequence ID" value="NZ_NHRY01000226.1"/>
</dbReference>
<dbReference type="Pfam" id="PF08239">
    <property type="entry name" value="SH3_3"/>
    <property type="match status" value="1"/>
</dbReference>
<evidence type="ECO:0000313" key="4">
    <source>
        <dbReference type="Proteomes" id="UP000239724"/>
    </source>
</evidence>
<dbReference type="InterPro" id="IPR003646">
    <property type="entry name" value="SH3-like_bac-type"/>
</dbReference>
<evidence type="ECO:0000256" key="1">
    <source>
        <dbReference type="SAM" id="SignalP"/>
    </source>
</evidence>
<accession>A0A2S6N4H4</accession>
<evidence type="ECO:0000313" key="3">
    <source>
        <dbReference type="EMBL" id="PPQ29516.1"/>
    </source>
</evidence>
<name>A0A2S6N4H4_RHOGL</name>
<dbReference type="Proteomes" id="UP000239724">
    <property type="component" value="Unassembled WGS sequence"/>
</dbReference>
<evidence type="ECO:0000259" key="2">
    <source>
        <dbReference type="Pfam" id="PF08239"/>
    </source>
</evidence>
<gene>
    <name evidence="3" type="ORF">CCS01_21485</name>
</gene>
<proteinExistence type="predicted"/>
<keyword evidence="1" id="KW-0732">Signal</keyword>
<comment type="caution">
    <text evidence="3">The sequence shown here is derived from an EMBL/GenBank/DDBJ whole genome shotgun (WGS) entry which is preliminary data.</text>
</comment>
<dbReference type="Gene3D" id="2.30.30.40">
    <property type="entry name" value="SH3 Domains"/>
    <property type="match status" value="1"/>
</dbReference>
<keyword evidence="4" id="KW-1185">Reference proteome</keyword>
<organism evidence="3 4">
    <name type="scientific">Rhodopila globiformis</name>
    <name type="common">Rhodopseudomonas globiformis</name>
    <dbReference type="NCBI Taxonomy" id="1071"/>
    <lineage>
        <taxon>Bacteria</taxon>
        <taxon>Pseudomonadati</taxon>
        <taxon>Pseudomonadota</taxon>
        <taxon>Alphaproteobacteria</taxon>
        <taxon>Acetobacterales</taxon>
        <taxon>Acetobacteraceae</taxon>
        <taxon>Rhodopila</taxon>
    </lineage>
</organism>
<feature type="chain" id="PRO_5015634971" description="SH3b domain-containing protein" evidence="1">
    <location>
        <begin position="22"/>
        <end position="124"/>
    </location>
</feature>
<protein>
    <recommendedName>
        <fullName evidence="2">SH3b domain-containing protein</fullName>
    </recommendedName>
</protein>
<feature type="domain" description="SH3b" evidence="2">
    <location>
        <begin position="38"/>
        <end position="88"/>
    </location>
</feature>
<sequence length="124" mass="13089">MLSTGRRMRQLCGLATLTAVAALPLSGAGARPGTVYWTAYLRSGPGVKYAVIDEVSPQSRVDVQDCARGWCKVTARHANGYVEAALLSAPDIHAVPHQAGPKATCVDAVLNGLPRGDDVRFCAR</sequence>
<dbReference type="OrthoDB" id="8457065at2"/>
<dbReference type="AlphaFoldDB" id="A0A2S6N4H4"/>
<feature type="signal peptide" evidence="1">
    <location>
        <begin position="1"/>
        <end position="21"/>
    </location>
</feature>